<dbReference type="PROSITE" id="PS00689">
    <property type="entry name" value="GLYCO_HORMONE_BETA_2"/>
    <property type="match status" value="1"/>
</dbReference>
<accession>A0A6J2S814</accession>
<keyword evidence="12" id="KW-1185">Reference proteome</keyword>
<dbReference type="Proteomes" id="UP000504630">
    <property type="component" value="Chromosome 3"/>
</dbReference>
<dbReference type="Pfam" id="PF00007">
    <property type="entry name" value="Cys_knot"/>
    <property type="match status" value="1"/>
</dbReference>
<evidence type="ECO:0000256" key="7">
    <source>
        <dbReference type="ARBA" id="ARBA00023157"/>
    </source>
</evidence>
<dbReference type="SUPFAM" id="SSF57501">
    <property type="entry name" value="Cystine-knot cytokines"/>
    <property type="match status" value="1"/>
</dbReference>
<dbReference type="InterPro" id="IPR018245">
    <property type="entry name" value="Gonadotropin_bsu_CS"/>
</dbReference>
<evidence type="ECO:0000256" key="3">
    <source>
        <dbReference type="ARBA" id="ARBA00006552"/>
    </source>
</evidence>
<dbReference type="GO" id="GO:0005179">
    <property type="term" value="F:hormone activity"/>
    <property type="evidence" value="ECO:0007669"/>
    <property type="project" value="UniProtKB-KW"/>
</dbReference>
<comment type="similarity">
    <text evidence="3 9">Belongs to the glycoprotein hormones subunit beta family.</text>
</comment>
<dbReference type="InParanoid" id="A0A6J2S814"/>
<reference evidence="13" key="1">
    <citation type="submission" date="2025-08" db="UniProtKB">
        <authorList>
            <consortium name="RefSeq"/>
        </authorList>
    </citation>
    <scope>IDENTIFICATION</scope>
</reference>
<evidence type="ECO:0000256" key="8">
    <source>
        <dbReference type="ARBA" id="ARBA00023180"/>
    </source>
</evidence>
<dbReference type="InterPro" id="IPR006208">
    <property type="entry name" value="Glyco_hormone_CN"/>
</dbReference>
<dbReference type="InterPro" id="IPR001545">
    <property type="entry name" value="Gonadotropin_bsu"/>
</dbReference>
<keyword evidence="10" id="KW-0732">Signal</keyword>
<dbReference type="GO" id="GO:0005615">
    <property type="term" value="C:extracellular space"/>
    <property type="evidence" value="ECO:0007669"/>
    <property type="project" value="TreeGrafter"/>
</dbReference>
<sequence>MQLVVMAALLSLAGAGPGCSSRCHLTTIPIPVESCRGTEYILTNICAGQCETEAENLIDSDELPLQKSCNGDWSYEVAHIKGCQVGVRYPVARNCTCRKCNGNNTDCGPFRGNIANCLSI</sequence>
<dbReference type="RefSeq" id="XP_029318099.1">
    <property type="nucleotide sequence ID" value="XM_029462239.1"/>
</dbReference>
<dbReference type="CDD" id="cd00069">
    <property type="entry name" value="GHB_like"/>
    <property type="match status" value="1"/>
</dbReference>
<proteinExistence type="inferred from homology"/>
<dbReference type="AlphaFoldDB" id="A0A6J2S814"/>
<dbReference type="PANTHER" id="PTHR11515:SF13">
    <property type="entry name" value="GLYCOPROTEIN HORMONE BETA 5, ISOFORM A"/>
    <property type="match status" value="1"/>
</dbReference>
<organism evidence="12 13">
    <name type="scientific">Cottoperca gobio</name>
    <name type="common">Frogmouth</name>
    <name type="synonym">Aphritis gobio</name>
    <dbReference type="NCBI Taxonomy" id="56716"/>
    <lineage>
        <taxon>Eukaryota</taxon>
        <taxon>Metazoa</taxon>
        <taxon>Chordata</taxon>
        <taxon>Craniata</taxon>
        <taxon>Vertebrata</taxon>
        <taxon>Euteleostomi</taxon>
        <taxon>Actinopterygii</taxon>
        <taxon>Neopterygii</taxon>
        <taxon>Teleostei</taxon>
        <taxon>Neoteleostei</taxon>
        <taxon>Acanthomorphata</taxon>
        <taxon>Eupercaria</taxon>
        <taxon>Perciformes</taxon>
        <taxon>Notothenioidei</taxon>
        <taxon>Bovichtidae</taxon>
        <taxon>Cottoperca</taxon>
    </lineage>
</organism>
<evidence type="ECO:0000313" key="12">
    <source>
        <dbReference type="Proteomes" id="UP000504630"/>
    </source>
</evidence>
<comment type="function">
    <text evidence="1">Involved in gametogenesis and steroidogenesis.</text>
</comment>
<feature type="domain" description="Glycoprotein hormone subunit beta" evidence="11">
    <location>
        <begin position="21"/>
        <end position="111"/>
    </location>
</feature>
<dbReference type="Gene3D" id="2.10.90.10">
    <property type="entry name" value="Cystine-knot cytokines"/>
    <property type="match status" value="1"/>
</dbReference>
<keyword evidence="6 9" id="KW-0372">Hormone</keyword>
<comment type="subcellular location">
    <subcellularLocation>
        <location evidence="2 9">Secreted</location>
    </subcellularLocation>
</comment>
<evidence type="ECO:0000256" key="2">
    <source>
        <dbReference type="ARBA" id="ARBA00004613"/>
    </source>
</evidence>
<gene>
    <name evidence="13" type="primary">LOC115028448</name>
</gene>
<comment type="subunit">
    <text evidence="4">Heterodimer of an alpha and a beta chain.</text>
</comment>
<evidence type="ECO:0000256" key="6">
    <source>
        <dbReference type="ARBA" id="ARBA00022702"/>
    </source>
</evidence>
<evidence type="ECO:0000259" key="11">
    <source>
        <dbReference type="Pfam" id="PF00007"/>
    </source>
</evidence>
<evidence type="ECO:0000256" key="1">
    <source>
        <dbReference type="ARBA" id="ARBA00003920"/>
    </source>
</evidence>
<dbReference type="SMART" id="SM00068">
    <property type="entry name" value="GHB"/>
    <property type="match status" value="1"/>
</dbReference>
<protein>
    <submittedName>
        <fullName evidence="13">Gonadotropin subunit beta-1-like</fullName>
    </submittedName>
</protein>
<evidence type="ECO:0000256" key="5">
    <source>
        <dbReference type="ARBA" id="ARBA00022525"/>
    </source>
</evidence>
<dbReference type="GO" id="GO:0005737">
    <property type="term" value="C:cytoplasm"/>
    <property type="evidence" value="ECO:0007669"/>
    <property type="project" value="TreeGrafter"/>
</dbReference>
<feature type="chain" id="PRO_5027107975" evidence="10">
    <location>
        <begin position="16"/>
        <end position="120"/>
    </location>
</feature>
<dbReference type="InterPro" id="IPR029034">
    <property type="entry name" value="Cystine-knot_cytokine"/>
</dbReference>
<keyword evidence="8" id="KW-0325">Glycoprotein</keyword>
<name>A0A6J2S814_COTGO</name>
<evidence type="ECO:0000256" key="9">
    <source>
        <dbReference type="RuleBase" id="RU004069"/>
    </source>
</evidence>
<keyword evidence="7" id="KW-1015">Disulfide bond</keyword>
<evidence type="ECO:0000256" key="4">
    <source>
        <dbReference type="ARBA" id="ARBA00011870"/>
    </source>
</evidence>
<dbReference type="OrthoDB" id="8903627at2759"/>
<dbReference type="GeneID" id="115028448"/>
<evidence type="ECO:0000313" key="13">
    <source>
        <dbReference type="RefSeq" id="XP_029318099.1"/>
    </source>
</evidence>
<dbReference type="KEGG" id="cgob:115028448"/>
<evidence type="ECO:0000256" key="10">
    <source>
        <dbReference type="SAM" id="SignalP"/>
    </source>
</evidence>
<dbReference type="PANTHER" id="PTHR11515">
    <property type="entry name" value="GLYCOPROTEIN HORMONE BETA CHAIN"/>
    <property type="match status" value="1"/>
</dbReference>
<dbReference type="GO" id="GO:0007186">
    <property type="term" value="P:G protein-coupled receptor signaling pathway"/>
    <property type="evidence" value="ECO:0007669"/>
    <property type="project" value="TreeGrafter"/>
</dbReference>
<keyword evidence="5" id="KW-0964">Secreted</keyword>
<feature type="signal peptide" evidence="10">
    <location>
        <begin position="1"/>
        <end position="15"/>
    </location>
</feature>